<keyword evidence="1" id="KW-0812">Transmembrane</keyword>
<protein>
    <submittedName>
        <fullName evidence="2">Egg lysin</fullName>
    </submittedName>
</protein>
<gene>
    <name evidence="2" type="ORF">B7H23_00880</name>
</gene>
<feature type="transmembrane region" description="Helical" evidence="1">
    <location>
        <begin position="415"/>
        <end position="435"/>
    </location>
</feature>
<name>A0A231V3W2_9HYPH</name>
<dbReference type="InterPro" id="IPR021830">
    <property type="entry name" value="DUF3422"/>
</dbReference>
<comment type="caution">
    <text evidence="2">The sequence shown here is derived from an EMBL/GenBank/DDBJ whole genome shotgun (WGS) entry which is preliminary data.</text>
</comment>
<dbReference type="Proteomes" id="UP000215405">
    <property type="component" value="Unassembled WGS sequence"/>
</dbReference>
<proteinExistence type="predicted"/>
<dbReference type="RefSeq" id="WP_094076787.1">
    <property type="nucleotide sequence ID" value="NZ_NBYO01000001.1"/>
</dbReference>
<feature type="transmembrane region" description="Helical" evidence="1">
    <location>
        <begin position="385"/>
        <end position="403"/>
    </location>
</feature>
<organism evidence="2 3">
    <name type="scientific">Notoacmeibacter marinus</name>
    <dbReference type="NCBI Taxonomy" id="1876515"/>
    <lineage>
        <taxon>Bacteria</taxon>
        <taxon>Pseudomonadati</taxon>
        <taxon>Pseudomonadota</taxon>
        <taxon>Alphaproteobacteria</taxon>
        <taxon>Hyphomicrobiales</taxon>
        <taxon>Notoacmeibacteraceae</taxon>
        <taxon>Notoacmeibacter</taxon>
    </lineage>
</organism>
<keyword evidence="3" id="KW-1185">Reference proteome</keyword>
<keyword evidence="1" id="KW-1133">Transmembrane helix</keyword>
<evidence type="ECO:0000313" key="2">
    <source>
        <dbReference type="EMBL" id="OXT02840.1"/>
    </source>
</evidence>
<evidence type="ECO:0000256" key="1">
    <source>
        <dbReference type="SAM" id="Phobius"/>
    </source>
</evidence>
<dbReference type="AlphaFoldDB" id="A0A231V3W2"/>
<dbReference type="Pfam" id="PF11902">
    <property type="entry name" value="DUF3422"/>
    <property type="match status" value="1"/>
</dbReference>
<sequence>MNENGKSEPSAADQDRTTALEERGARVAGFLPYHLRNDAIGEVHSRPNPVVETPSIIKAIAFMSDGGSGLAWSALASQCRALGASVPDRSVRHYAIDLPHGELRWERHTEFSTYLWHAPLRPESSEPLGQSPFGRSFSAPGTVISAVHLEIHSRNARSEKLIERFDPVTLSHSLVEKGQASAITDFRQDAEGFTHILVLHDGLSPARAGVLAQRLIEIEFYRTLAMLALPLAQKLSPRIARVENDLADIANRMRAGGPRDAEDLLATVTDLAADLEADATSSLYRFGAARAYNGIVEERLKSLGEVPVSGSESWTAFLERRLAPAMRTVRSVEERQANMSRKLTRASALIRSWVDIDLQRQNAGLLKSMNRRTAAQLRLQQTVEGLSIAAISYYVVGLIGYLAKGLDPLGASVDPAYVTAFSVPVVVLAIAAIVWRIRKGHRDPS</sequence>
<reference evidence="3" key="1">
    <citation type="journal article" date="2017" name="Int. J. Syst. Evol. Microbiol.">
        <title>Notoacmeibacter marinus gen. nov., sp. nov., isolated from the gut of a limpet and proposal of Notoacmeibacteraceae fam. nov. in the order Rhizobiales of the class Alphaproteobacteria.</title>
        <authorList>
            <person name="Huang Z."/>
            <person name="Guo F."/>
            <person name="Lai Q."/>
        </authorList>
    </citation>
    <scope>NUCLEOTIDE SEQUENCE [LARGE SCALE GENOMIC DNA]</scope>
    <source>
        <strain evidence="3">XMTR2A4</strain>
    </source>
</reference>
<keyword evidence="1" id="KW-0472">Membrane</keyword>
<accession>A0A231V3W2</accession>
<evidence type="ECO:0000313" key="3">
    <source>
        <dbReference type="Proteomes" id="UP000215405"/>
    </source>
</evidence>
<dbReference type="EMBL" id="NBYO01000001">
    <property type="protein sequence ID" value="OXT02840.1"/>
    <property type="molecule type" value="Genomic_DNA"/>
</dbReference>